<dbReference type="InterPro" id="IPR007434">
    <property type="entry name" value="FemAB-like"/>
</dbReference>
<organism evidence="2 3">
    <name type="scientific">Ancylobacter tetraedralis</name>
    <dbReference type="NCBI Taxonomy" id="217068"/>
    <lineage>
        <taxon>Bacteria</taxon>
        <taxon>Pseudomonadati</taxon>
        <taxon>Pseudomonadota</taxon>
        <taxon>Alphaproteobacteria</taxon>
        <taxon>Hyphomicrobiales</taxon>
        <taxon>Xanthobacteraceae</taxon>
        <taxon>Ancylobacter</taxon>
    </lineage>
</organism>
<feature type="region of interest" description="Disordered" evidence="1">
    <location>
        <begin position="19"/>
        <end position="67"/>
    </location>
</feature>
<accession>A0A839Z353</accession>
<name>A0A839Z353_9HYPH</name>
<protein>
    <recommendedName>
        <fullName evidence="4">N-acetyltransferase</fullName>
    </recommendedName>
</protein>
<dbReference type="PANTHER" id="PTHR47017">
    <property type="entry name" value="ACYL-COA"/>
    <property type="match status" value="1"/>
</dbReference>
<dbReference type="PANTHER" id="PTHR47017:SF1">
    <property type="entry name" value="ACYL-COA"/>
    <property type="match status" value="1"/>
</dbReference>
<gene>
    <name evidence="2" type="ORF">FHS55_001733</name>
</gene>
<keyword evidence="3" id="KW-1185">Reference proteome</keyword>
<comment type="caution">
    <text evidence="2">The sequence shown here is derived from an EMBL/GenBank/DDBJ whole genome shotgun (WGS) entry which is preliminary data.</text>
</comment>
<dbReference type="Pfam" id="PF04339">
    <property type="entry name" value="FemAB_like"/>
    <property type="match status" value="1"/>
</dbReference>
<dbReference type="InterPro" id="IPR016181">
    <property type="entry name" value="Acyl_CoA_acyltransferase"/>
</dbReference>
<proteinExistence type="predicted"/>
<evidence type="ECO:0008006" key="4">
    <source>
        <dbReference type="Google" id="ProtNLM"/>
    </source>
</evidence>
<dbReference type="Gene3D" id="3.40.630.30">
    <property type="match status" value="1"/>
</dbReference>
<evidence type="ECO:0000313" key="2">
    <source>
        <dbReference type="EMBL" id="MBB3771134.1"/>
    </source>
</evidence>
<sequence>MPDDTFTLRVESDITKLSATDWNSCANPASDEPPTTPRTSLPLNGDSASDTPPRHTEPPATFGEEPAYNPFVSHEYLSALEESGSASRTTGWLPQHLVLADAEGVPLGICPAYLKSHSRGEYVFDEGWADAFERAGGRYYPKLQVSVPFTPATGPRLLVRAGAPAEDVRQALARGLLTLAQMRGASSVHATFLREEDAQSLETEGFLPRTDQQFHWHNHGYGDYEAFLGDLASRKRKAIRRERREALGDGITLHWLTGSDITEEAWDAFFAFYMETGSRKWGRPYLNRQFYSLIGARMAERILLVMAKRAGRWIAGAINFIGSDALYGRHWGAIEQHPFLHFEVCYHQAIEFAIARGLKRAEAGAQGEHKLARGYLPVTTRSAHYIADPDFRAAVAHYLDRERRYVAQAGAELSELGPFRRDLDPAQLDEP</sequence>
<dbReference type="AlphaFoldDB" id="A0A839Z353"/>
<feature type="compositionally biased region" description="Polar residues" evidence="1">
    <location>
        <begin position="37"/>
        <end position="50"/>
    </location>
</feature>
<dbReference type="SUPFAM" id="SSF55729">
    <property type="entry name" value="Acyl-CoA N-acyltransferases (Nat)"/>
    <property type="match status" value="1"/>
</dbReference>
<dbReference type="Proteomes" id="UP000533469">
    <property type="component" value="Unassembled WGS sequence"/>
</dbReference>
<reference evidence="2 3" key="1">
    <citation type="submission" date="2020-08" db="EMBL/GenBank/DDBJ databases">
        <title>Genomic Encyclopedia of Type Strains, Phase IV (KMG-IV): sequencing the most valuable type-strain genomes for metagenomic binning, comparative biology and taxonomic classification.</title>
        <authorList>
            <person name="Goeker M."/>
        </authorList>
    </citation>
    <scope>NUCLEOTIDE SEQUENCE [LARGE SCALE GENOMIC DNA]</scope>
    <source>
        <strain evidence="2 3">DSM 5895</strain>
    </source>
</reference>
<dbReference type="RefSeq" id="WP_183189329.1">
    <property type="nucleotide sequence ID" value="NZ_JACICD010000003.1"/>
</dbReference>
<evidence type="ECO:0000256" key="1">
    <source>
        <dbReference type="SAM" id="MobiDB-lite"/>
    </source>
</evidence>
<evidence type="ECO:0000313" key="3">
    <source>
        <dbReference type="Proteomes" id="UP000533469"/>
    </source>
</evidence>
<dbReference type="EMBL" id="JACICD010000003">
    <property type="protein sequence ID" value="MBB3771134.1"/>
    <property type="molecule type" value="Genomic_DNA"/>
</dbReference>